<gene>
    <name evidence="1" type="ORF">H6A31_09130</name>
</gene>
<reference evidence="1 2" key="1">
    <citation type="journal article" date="2021" name="Sci. Rep.">
        <title>The distribution of antibiotic resistance genes in chicken gut microbiota commensals.</title>
        <authorList>
            <person name="Juricova H."/>
            <person name="Matiasovicova J."/>
            <person name="Kubasova T."/>
            <person name="Cejkova D."/>
            <person name="Rychlik I."/>
        </authorList>
    </citation>
    <scope>NUCLEOTIDE SEQUENCE [LARGE SCALE GENOMIC DNA]</scope>
    <source>
        <strain evidence="1 2">An801</strain>
    </source>
</reference>
<protein>
    <submittedName>
        <fullName evidence="1">Uncharacterized protein</fullName>
    </submittedName>
</protein>
<organism evidence="1 2">
    <name type="scientific">Bacteroides mediterraneensis</name>
    <dbReference type="NCBI Taxonomy" id="1841856"/>
    <lineage>
        <taxon>Bacteria</taxon>
        <taxon>Pseudomonadati</taxon>
        <taxon>Bacteroidota</taxon>
        <taxon>Bacteroidia</taxon>
        <taxon>Bacteroidales</taxon>
        <taxon>Bacteroidaceae</taxon>
        <taxon>Bacteroides</taxon>
    </lineage>
</organism>
<name>A0ABS2EX42_9BACE</name>
<accession>A0ABS2EX42</accession>
<comment type="caution">
    <text evidence="1">The sequence shown here is derived from an EMBL/GenBank/DDBJ whole genome shotgun (WGS) entry which is preliminary data.</text>
</comment>
<keyword evidence="2" id="KW-1185">Reference proteome</keyword>
<proteinExistence type="predicted"/>
<dbReference type="Proteomes" id="UP000703295">
    <property type="component" value="Unassembled WGS sequence"/>
</dbReference>
<dbReference type="EMBL" id="JACJJW010000022">
    <property type="protein sequence ID" value="MBM6758835.1"/>
    <property type="molecule type" value="Genomic_DNA"/>
</dbReference>
<evidence type="ECO:0000313" key="2">
    <source>
        <dbReference type="Proteomes" id="UP000703295"/>
    </source>
</evidence>
<dbReference type="RefSeq" id="WP_204476011.1">
    <property type="nucleotide sequence ID" value="NZ_JACJJW010000022.1"/>
</dbReference>
<evidence type="ECO:0000313" key="1">
    <source>
        <dbReference type="EMBL" id="MBM6758835.1"/>
    </source>
</evidence>
<sequence length="174" mass="20448">MNKAILSVWKKFQFKHNIKKIRTTIVSYLTDEGIQNEIVEGNIQFTYEDYKYSVEFRLNEEYPCCYIDFQLADEDYQKLDLSQKTFIADKVNTDEIRHAVVKCFNDQVTVDTHFYFTNKDMLLTLFYTYFTDLKSTVDAMLEITIDKIQENEGKKPIGFSIPPKDSKAENAQAI</sequence>